<dbReference type="PANTHER" id="PTHR39081">
    <property type="entry name" value="MUT7-C DOMAIN-CONTAINING PROTEIN"/>
    <property type="match status" value="1"/>
</dbReference>
<organism evidence="3 4">
    <name type="scientific">Pontibacter ummariensis</name>
    <dbReference type="NCBI Taxonomy" id="1610492"/>
    <lineage>
        <taxon>Bacteria</taxon>
        <taxon>Pseudomonadati</taxon>
        <taxon>Bacteroidota</taxon>
        <taxon>Cytophagia</taxon>
        <taxon>Cytophagales</taxon>
        <taxon>Hymenobacteraceae</taxon>
        <taxon>Pontibacter</taxon>
    </lineage>
</organism>
<reference evidence="4" key="1">
    <citation type="submission" date="2017-06" db="EMBL/GenBank/DDBJ databases">
        <authorList>
            <person name="Varghese N."/>
            <person name="Submissions S."/>
        </authorList>
    </citation>
    <scope>NUCLEOTIDE SEQUENCE [LARGE SCALE GENOMIC DNA]</scope>
    <source>
        <strain evidence="4">NKM1</strain>
    </source>
</reference>
<evidence type="ECO:0008006" key="5">
    <source>
        <dbReference type="Google" id="ProtNLM"/>
    </source>
</evidence>
<evidence type="ECO:0000259" key="2">
    <source>
        <dbReference type="Pfam" id="PF14451"/>
    </source>
</evidence>
<sequence length="247" mass="28530">MNQQALFRFHDSLKDFLPASRKDGWVSYGFKGQPAVKDAIEAMGVPHPEVDVVLVNDVPASFFYLLLERDRVEVYPARSHVSWPESYSFGVLDPAPDKFILDVHLGKLAKALRMLGFDTLYRNDYTDRAIAQVAAEEERVVLTRDVGLLKQKVIRWGYWLRSQHLAEQLTEVIRHFQLKPGMKPFERCLACNGKVVPVSKESVVDALPPKTKRYFNEFFQCPSCQRVYWKGSHYDRMQAFVKMARES</sequence>
<dbReference type="InterPro" id="IPR002782">
    <property type="entry name" value="Mut7-C_RNAse_dom"/>
</dbReference>
<dbReference type="Pfam" id="PF14451">
    <property type="entry name" value="Ub-Mut7C"/>
    <property type="match status" value="1"/>
</dbReference>
<dbReference type="InterPro" id="IPR027798">
    <property type="entry name" value="Ub_Mut7C"/>
</dbReference>
<proteinExistence type="predicted"/>
<evidence type="ECO:0000259" key="1">
    <source>
        <dbReference type="Pfam" id="PF01927"/>
    </source>
</evidence>
<keyword evidence="4" id="KW-1185">Reference proteome</keyword>
<name>A0A239ERZ3_9BACT</name>
<dbReference type="Pfam" id="PF01927">
    <property type="entry name" value="Mut7-C"/>
    <property type="match status" value="1"/>
</dbReference>
<gene>
    <name evidence="3" type="ORF">SAMN06296052_1075</name>
</gene>
<feature type="domain" description="Mut7-C RNAse" evidence="1">
    <location>
        <begin position="98"/>
        <end position="240"/>
    </location>
</feature>
<dbReference type="RefSeq" id="WP_089318913.1">
    <property type="nucleotide sequence ID" value="NZ_FZOQ01000007.1"/>
</dbReference>
<dbReference type="Proteomes" id="UP000198432">
    <property type="component" value="Unassembled WGS sequence"/>
</dbReference>
<accession>A0A239ERZ3</accession>
<evidence type="ECO:0000313" key="4">
    <source>
        <dbReference type="Proteomes" id="UP000198432"/>
    </source>
</evidence>
<dbReference type="OrthoDB" id="9797655at2"/>
<dbReference type="EMBL" id="FZOQ01000007">
    <property type="protein sequence ID" value="SNS46634.1"/>
    <property type="molecule type" value="Genomic_DNA"/>
</dbReference>
<dbReference type="PANTHER" id="PTHR39081:SF1">
    <property type="entry name" value="MUT7-C RNASE DOMAIN-CONTAINING PROTEIN"/>
    <property type="match status" value="1"/>
</dbReference>
<feature type="domain" description="Ubiquitin Mut7-C" evidence="2">
    <location>
        <begin position="4"/>
        <end position="79"/>
    </location>
</feature>
<evidence type="ECO:0000313" key="3">
    <source>
        <dbReference type="EMBL" id="SNS46634.1"/>
    </source>
</evidence>
<protein>
    <recommendedName>
        <fullName evidence="5">Twitching motility protein PilT</fullName>
    </recommendedName>
</protein>
<dbReference type="AlphaFoldDB" id="A0A239ERZ3"/>